<dbReference type="InterPro" id="IPR000821">
    <property type="entry name" value="Ala_racemase"/>
</dbReference>
<feature type="modified residue" description="N6-(pyridoxal phosphate)lysine" evidence="4">
    <location>
        <position position="48"/>
    </location>
</feature>
<dbReference type="SMART" id="SM01005">
    <property type="entry name" value="Ala_racemase_C"/>
    <property type="match status" value="1"/>
</dbReference>
<feature type="active site" description="Proton acceptor; specific for L-alanine" evidence="4">
    <location>
        <position position="261"/>
    </location>
</feature>
<dbReference type="GO" id="GO:0008784">
    <property type="term" value="F:alanine racemase activity"/>
    <property type="evidence" value="ECO:0007669"/>
    <property type="project" value="UniProtKB-EC"/>
</dbReference>
<sequence length="371" mass="37484">MATGGVGRAGAATSGGSAARITVDLGAVADNTRTLAARARGAVMAVVKADGFGHGAIGVARAALGAGATWLGVTGLGEALALRAAGLDGPMLSWLNPPGADFPAAVGQRVDLAVPSLAHLAAMPRGARIHLHLDTGMARDGATAGEWVALCRAAREAELGGRVTVVGVMSHLAGPDTPAALRRFRAGLEIAYAMGLRPRVRHLAATAATLTAPETHFDLVRTGAGLVGIDPSGTTALRGAMTLTAPVVEVRRVAAGTPVGYDHTWRAPRDTTLALLPVGYADGLPRSAGPRGEVLLGGRRCRIAGRISMDQVVVDTGPGDGARIGDIAVVFGPGDGGEPTVTEWAGWAGTLPHEIVTGLGNRPHRHVVGGN</sequence>
<evidence type="ECO:0000313" key="7">
    <source>
        <dbReference type="Proteomes" id="UP001596548"/>
    </source>
</evidence>
<comment type="cofactor">
    <cofactor evidence="1 4">
        <name>pyridoxal 5'-phosphate</name>
        <dbReference type="ChEBI" id="CHEBI:597326"/>
    </cofactor>
</comment>
<dbReference type="PANTHER" id="PTHR30511:SF0">
    <property type="entry name" value="ALANINE RACEMASE, CATABOLIC-RELATED"/>
    <property type="match status" value="1"/>
</dbReference>
<dbReference type="Pfam" id="PF00842">
    <property type="entry name" value="Ala_racemase_C"/>
    <property type="match status" value="1"/>
</dbReference>
<comment type="caution">
    <text evidence="6">The sequence shown here is derived from an EMBL/GenBank/DDBJ whole genome shotgun (WGS) entry which is preliminary data.</text>
</comment>
<reference evidence="7" key="1">
    <citation type="journal article" date="2019" name="Int. J. Syst. Evol. Microbiol.">
        <title>The Global Catalogue of Microorganisms (GCM) 10K type strain sequencing project: providing services to taxonomists for standard genome sequencing and annotation.</title>
        <authorList>
            <consortium name="The Broad Institute Genomics Platform"/>
            <consortium name="The Broad Institute Genome Sequencing Center for Infectious Disease"/>
            <person name="Wu L."/>
            <person name="Ma J."/>
        </authorList>
    </citation>
    <scope>NUCLEOTIDE SEQUENCE [LARGE SCALE GENOMIC DNA]</scope>
    <source>
        <strain evidence="7">XZYJT-10</strain>
    </source>
</reference>
<dbReference type="Pfam" id="PF01168">
    <property type="entry name" value="Ala_racemase_N"/>
    <property type="match status" value="1"/>
</dbReference>
<dbReference type="EC" id="5.1.1.1" evidence="4"/>
<dbReference type="PANTHER" id="PTHR30511">
    <property type="entry name" value="ALANINE RACEMASE"/>
    <property type="match status" value="1"/>
</dbReference>
<comment type="catalytic activity">
    <reaction evidence="4">
        <text>L-alanine = D-alanine</text>
        <dbReference type="Rhea" id="RHEA:20249"/>
        <dbReference type="ChEBI" id="CHEBI:57416"/>
        <dbReference type="ChEBI" id="CHEBI:57972"/>
        <dbReference type="EC" id="5.1.1.1"/>
    </reaction>
</comment>
<dbReference type="CDD" id="cd00430">
    <property type="entry name" value="PLPDE_III_AR"/>
    <property type="match status" value="1"/>
</dbReference>
<keyword evidence="7" id="KW-1185">Reference proteome</keyword>
<dbReference type="PRINTS" id="PR00992">
    <property type="entry name" value="ALARACEMASE"/>
</dbReference>
<name>A0ABW2I3I6_9ACTN</name>
<dbReference type="HAMAP" id="MF_01201">
    <property type="entry name" value="Ala_racemase"/>
    <property type="match status" value="1"/>
</dbReference>
<dbReference type="InterPro" id="IPR029066">
    <property type="entry name" value="PLP-binding_barrel"/>
</dbReference>
<comment type="pathway">
    <text evidence="4">Amino-acid biosynthesis; D-alanine biosynthesis; D-alanine from L-alanine: step 1/1.</text>
</comment>
<comment type="similarity">
    <text evidence="4">Belongs to the alanine racemase family.</text>
</comment>
<dbReference type="InterPro" id="IPR009006">
    <property type="entry name" value="Ala_racemase/Decarboxylase_C"/>
</dbReference>
<accession>A0ABW2I3I6</accession>
<dbReference type="EMBL" id="JBHTBJ010000051">
    <property type="protein sequence ID" value="MFC7279436.1"/>
    <property type="molecule type" value="Genomic_DNA"/>
</dbReference>
<gene>
    <name evidence="6" type="primary">alr</name>
    <name evidence="6" type="ORF">ACFQS1_36190</name>
</gene>
<dbReference type="InterPro" id="IPR001608">
    <property type="entry name" value="Ala_racemase_N"/>
</dbReference>
<evidence type="ECO:0000256" key="4">
    <source>
        <dbReference type="HAMAP-Rule" id="MF_01201"/>
    </source>
</evidence>
<dbReference type="Proteomes" id="UP001596548">
    <property type="component" value="Unassembled WGS sequence"/>
</dbReference>
<feature type="binding site" evidence="4">
    <location>
        <position position="309"/>
    </location>
    <ligand>
        <name>substrate</name>
    </ligand>
</feature>
<feature type="binding site" evidence="4">
    <location>
        <position position="139"/>
    </location>
    <ligand>
        <name>substrate</name>
    </ligand>
</feature>
<evidence type="ECO:0000256" key="1">
    <source>
        <dbReference type="ARBA" id="ARBA00001933"/>
    </source>
</evidence>
<evidence type="ECO:0000256" key="3">
    <source>
        <dbReference type="ARBA" id="ARBA00023235"/>
    </source>
</evidence>
<feature type="domain" description="Alanine racemase C-terminal" evidence="5">
    <location>
        <begin position="240"/>
        <end position="368"/>
    </location>
</feature>
<keyword evidence="3 4" id="KW-0413">Isomerase</keyword>
<keyword evidence="2 4" id="KW-0663">Pyridoxal phosphate</keyword>
<evidence type="ECO:0000259" key="5">
    <source>
        <dbReference type="SMART" id="SM01005"/>
    </source>
</evidence>
<proteinExistence type="inferred from homology"/>
<dbReference type="NCBIfam" id="TIGR00492">
    <property type="entry name" value="alr"/>
    <property type="match status" value="1"/>
</dbReference>
<protein>
    <recommendedName>
        <fullName evidence="4">Alanine racemase</fullName>
        <ecNumber evidence="4">5.1.1.1</ecNumber>
    </recommendedName>
</protein>
<organism evidence="6 7">
    <name type="scientific">Paractinoplanes rhizophilus</name>
    <dbReference type="NCBI Taxonomy" id="1416877"/>
    <lineage>
        <taxon>Bacteria</taxon>
        <taxon>Bacillati</taxon>
        <taxon>Actinomycetota</taxon>
        <taxon>Actinomycetes</taxon>
        <taxon>Micromonosporales</taxon>
        <taxon>Micromonosporaceae</taxon>
        <taxon>Paractinoplanes</taxon>
    </lineage>
</organism>
<evidence type="ECO:0000313" key="6">
    <source>
        <dbReference type="EMBL" id="MFC7279436.1"/>
    </source>
</evidence>
<evidence type="ECO:0000256" key="2">
    <source>
        <dbReference type="ARBA" id="ARBA00022898"/>
    </source>
</evidence>
<feature type="active site" description="Proton acceptor; specific for D-alanine" evidence="4">
    <location>
        <position position="48"/>
    </location>
</feature>
<dbReference type="SUPFAM" id="SSF50621">
    <property type="entry name" value="Alanine racemase C-terminal domain-like"/>
    <property type="match status" value="1"/>
</dbReference>
<dbReference type="Gene3D" id="2.40.37.10">
    <property type="entry name" value="Lyase, Ornithine Decarboxylase, Chain A, domain 1"/>
    <property type="match status" value="1"/>
</dbReference>
<comment type="function">
    <text evidence="4">Catalyzes the interconversion of L-alanine and D-alanine. May also act on other amino acids.</text>
</comment>
<dbReference type="RefSeq" id="WP_378976823.1">
    <property type="nucleotide sequence ID" value="NZ_JBHTBJ010000051.1"/>
</dbReference>
<dbReference type="SUPFAM" id="SSF51419">
    <property type="entry name" value="PLP-binding barrel"/>
    <property type="match status" value="1"/>
</dbReference>
<dbReference type="InterPro" id="IPR011079">
    <property type="entry name" value="Ala_racemase_C"/>
</dbReference>
<dbReference type="Gene3D" id="3.20.20.10">
    <property type="entry name" value="Alanine racemase"/>
    <property type="match status" value="1"/>
</dbReference>